<proteinExistence type="inferred from homology"/>
<reference evidence="6 7" key="1">
    <citation type="journal article" date="2015" name="Antonie Van Leeuwenhoek">
        <title>Bosea vaviloviae sp. nov., a new species of slow-growing rhizobia isolated from nodules of the relict species Vavilovia formosa (Stev.) Fed.</title>
        <authorList>
            <person name="Safronova V.I."/>
            <person name="Kuznetsova I.G."/>
            <person name="Sazanova A.L."/>
            <person name="Kimeklis A.K."/>
            <person name="Belimov A.A."/>
            <person name="Andronov E.E."/>
            <person name="Pinaev A.G."/>
            <person name="Chizhevskaya E.P."/>
            <person name="Pukhaev A.R."/>
            <person name="Popov K.P."/>
            <person name="Willems A."/>
            <person name="Tikhonovich I.A."/>
        </authorList>
    </citation>
    <scope>NUCLEOTIDE SEQUENCE [LARGE SCALE GENOMIC DNA]</scope>
    <source>
        <strain evidence="6 7">Vaf18</strain>
    </source>
</reference>
<protein>
    <recommendedName>
        <fullName evidence="2">Pyridoxal phosphate homeostasis protein</fullName>
        <shortName evidence="2">PLP homeostasis protein</shortName>
    </recommendedName>
</protein>
<dbReference type="AlphaFoldDB" id="A0A1D7TXJ6"/>
<dbReference type="EMBL" id="CP017147">
    <property type="protein sequence ID" value="AOO79849.1"/>
    <property type="molecule type" value="Genomic_DNA"/>
</dbReference>
<feature type="modified residue" description="N6-(pyridoxal phosphate)lysine" evidence="2 3">
    <location>
        <position position="41"/>
    </location>
</feature>
<dbReference type="KEGG" id="bvv:BHK69_04560"/>
<evidence type="ECO:0000256" key="3">
    <source>
        <dbReference type="PIRSR" id="PIRSR004848-1"/>
    </source>
</evidence>
<dbReference type="InterPro" id="IPR001608">
    <property type="entry name" value="Ala_racemase_N"/>
</dbReference>
<evidence type="ECO:0000256" key="1">
    <source>
        <dbReference type="ARBA" id="ARBA00022898"/>
    </source>
</evidence>
<sequence length="226" mass="24418">MKGLPMSDTVTRLAATRAAIARAARDFEREADSVALIAVSKTMPAEAILPALEAGQRIFGENYVQEAKAKWPELKQRFPDAQLHMIGPLQSNKAREAVELFDAIHSLDRESLAKELAREIGRIGKAPILFVQVNTGDEPQKGGVSPAGIDAFLENCREHHGLVITGLMCIPPADEPPSPHFALLAKIAVRHGLRELSMGMSADYQAAIQMGATYVRVGSAIFGARV</sequence>
<dbReference type="Pfam" id="PF01168">
    <property type="entry name" value="Ala_racemase_N"/>
    <property type="match status" value="1"/>
</dbReference>
<evidence type="ECO:0000256" key="2">
    <source>
        <dbReference type="HAMAP-Rule" id="MF_02087"/>
    </source>
</evidence>
<accession>A0A1D7TXJ6</accession>
<keyword evidence="1 2" id="KW-0663">Pyridoxal phosphate</keyword>
<comment type="cofactor">
    <cofactor evidence="3">
        <name>pyridoxal 5'-phosphate</name>
        <dbReference type="ChEBI" id="CHEBI:597326"/>
    </cofactor>
</comment>
<name>A0A1D7TXJ6_9HYPH</name>
<dbReference type="NCBIfam" id="TIGR00044">
    <property type="entry name" value="YggS family pyridoxal phosphate-dependent enzyme"/>
    <property type="match status" value="1"/>
</dbReference>
<keyword evidence="7" id="KW-1185">Reference proteome</keyword>
<feature type="domain" description="Alanine racemase N-terminal" evidence="5">
    <location>
        <begin position="18"/>
        <end position="225"/>
    </location>
</feature>
<comment type="function">
    <text evidence="2">Pyridoxal 5'-phosphate (PLP)-binding protein, which is involved in PLP homeostasis.</text>
</comment>
<evidence type="ECO:0000256" key="4">
    <source>
        <dbReference type="RuleBase" id="RU004514"/>
    </source>
</evidence>
<dbReference type="PANTHER" id="PTHR10146">
    <property type="entry name" value="PROLINE SYNTHETASE CO-TRANSCRIBED BACTERIAL HOMOLOG PROTEIN"/>
    <property type="match status" value="1"/>
</dbReference>
<dbReference type="Proteomes" id="UP000094969">
    <property type="component" value="Chromosome"/>
</dbReference>
<dbReference type="PANTHER" id="PTHR10146:SF14">
    <property type="entry name" value="PYRIDOXAL PHOSPHATE HOMEOSTASIS PROTEIN"/>
    <property type="match status" value="1"/>
</dbReference>
<dbReference type="FunFam" id="3.20.20.10:FF:000018">
    <property type="entry name" value="Pyridoxal phosphate homeostasis protein"/>
    <property type="match status" value="1"/>
</dbReference>
<dbReference type="PIRSF" id="PIRSF004848">
    <property type="entry name" value="YBL036c_PLPDEIII"/>
    <property type="match status" value="1"/>
</dbReference>
<dbReference type="HAMAP" id="MF_02087">
    <property type="entry name" value="PLP_homeostasis"/>
    <property type="match status" value="1"/>
</dbReference>
<organism evidence="6 7">
    <name type="scientific">Bosea vaviloviae</name>
    <dbReference type="NCBI Taxonomy" id="1526658"/>
    <lineage>
        <taxon>Bacteria</taxon>
        <taxon>Pseudomonadati</taxon>
        <taxon>Pseudomonadota</taxon>
        <taxon>Alphaproteobacteria</taxon>
        <taxon>Hyphomicrobiales</taxon>
        <taxon>Boseaceae</taxon>
        <taxon>Bosea</taxon>
    </lineage>
</organism>
<dbReference type="Gene3D" id="3.20.20.10">
    <property type="entry name" value="Alanine racemase"/>
    <property type="match status" value="1"/>
</dbReference>
<dbReference type="InterPro" id="IPR029066">
    <property type="entry name" value="PLP-binding_barrel"/>
</dbReference>
<evidence type="ECO:0000313" key="6">
    <source>
        <dbReference type="EMBL" id="AOO79849.1"/>
    </source>
</evidence>
<dbReference type="CDD" id="cd00635">
    <property type="entry name" value="PLPDE_III_YBL036c_like"/>
    <property type="match status" value="1"/>
</dbReference>
<evidence type="ECO:0000259" key="5">
    <source>
        <dbReference type="Pfam" id="PF01168"/>
    </source>
</evidence>
<dbReference type="GO" id="GO:0030170">
    <property type="term" value="F:pyridoxal phosphate binding"/>
    <property type="evidence" value="ECO:0007669"/>
    <property type="project" value="UniProtKB-UniRule"/>
</dbReference>
<comment type="similarity">
    <text evidence="2 4">Belongs to the pyridoxal phosphate-binding protein YggS/PROSC family.</text>
</comment>
<gene>
    <name evidence="6" type="ORF">BHK69_04560</name>
</gene>
<dbReference type="InterPro" id="IPR011078">
    <property type="entry name" value="PyrdxlP_homeostasis"/>
</dbReference>
<dbReference type="STRING" id="1526658.BHK69_04560"/>
<evidence type="ECO:0000313" key="7">
    <source>
        <dbReference type="Proteomes" id="UP000094969"/>
    </source>
</evidence>
<dbReference type="SUPFAM" id="SSF51419">
    <property type="entry name" value="PLP-binding barrel"/>
    <property type="match status" value="1"/>
</dbReference>